<dbReference type="OrthoDB" id="6613158at2759"/>
<comment type="caution">
    <text evidence="1">The sequence shown here is derived from an EMBL/GenBank/DDBJ whole genome shotgun (WGS) entry which is preliminary data.</text>
</comment>
<dbReference type="EMBL" id="VUJU01004890">
    <property type="protein sequence ID" value="KAF0752921.1"/>
    <property type="molecule type" value="Genomic_DNA"/>
</dbReference>
<sequence>MAGSITDNAAIYKKTFTYVPPTLPSELIDSTNYTLNFVKRKLIYIVIDPTDMFRVVVHIITPSRYINISTEFLKIIFSLMGNITE</sequence>
<protein>
    <submittedName>
        <fullName evidence="1">Uncharacterized protein</fullName>
    </submittedName>
</protein>
<accession>A0A6G0YC77</accession>
<evidence type="ECO:0000313" key="1">
    <source>
        <dbReference type="EMBL" id="KAF0752921.1"/>
    </source>
</evidence>
<proteinExistence type="predicted"/>
<dbReference type="AlphaFoldDB" id="A0A6G0YC77"/>
<name>A0A6G0YC77_APHCR</name>
<keyword evidence="2" id="KW-1185">Reference proteome</keyword>
<evidence type="ECO:0000313" key="2">
    <source>
        <dbReference type="Proteomes" id="UP000478052"/>
    </source>
</evidence>
<reference evidence="1 2" key="1">
    <citation type="submission" date="2019-08" db="EMBL/GenBank/DDBJ databases">
        <title>Whole genome of Aphis craccivora.</title>
        <authorList>
            <person name="Voronova N.V."/>
            <person name="Shulinski R.S."/>
            <person name="Bandarenka Y.V."/>
            <person name="Zhorov D.G."/>
            <person name="Warner D."/>
        </authorList>
    </citation>
    <scope>NUCLEOTIDE SEQUENCE [LARGE SCALE GENOMIC DNA]</scope>
    <source>
        <strain evidence="1">180601</strain>
        <tissue evidence="1">Whole Body</tissue>
    </source>
</reference>
<organism evidence="1 2">
    <name type="scientific">Aphis craccivora</name>
    <name type="common">Cowpea aphid</name>
    <dbReference type="NCBI Taxonomy" id="307492"/>
    <lineage>
        <taxon>Eukaryota</taxon>
        <taxon>Metazoa</taxon>
        <taxon>Ecdysozoa</taxon>
        <taxon>Arthropoda</taxon>
        <taxon>Hexapoda</taxon>
        <taxon>Insecta</taxon>
        <taxon>Pterygota</taxon>
        <taxon>Neoptera</taxon>
        <taxon>Paraneoptera</taxon>
        <taxon>Hemiptera</taxon>
        <taxon>Sternorrhyncha</taxon>
        <taxon>Aphidomorpha</taxon>
        <taxon>Aphidoidea</taxon>
        <taxon>Aphididae</taxon>
        <taxon>Aphidini</taxon>
        <taxon>Aphis</taxon>
        <taxon>Aphis</taxon>
    </lineage>
</organism>
<gene>
    <name evidence="1" type="ORF">FWK35_00022321</name>
</gene>
<dbReference type="Proteomes" id="UP000478052">
    <property type="component" value="Unassembled WGS sequence"/>
</dbReference>